<dbReference type="PANTHER" id="PTHR34561:SF1">
    <property type="entry name" value="NADH DEHYDROGENASE [UBIQUINONE] 1 ALPHA SUBCOMPLEX ASSEMBLY FACTOR 8"/>
    <property type="match status" value="1"/>
</dbReference>
<dbReference type="AlphaFoldDB" id="A0A2A9NZ99"/>
<reference evidence="1 2" key="2">
    <citation type="journal article" date="2017" name="Sci. Rep.">
        <title>Ant-infecting Ophiocordyceps genomes reveal a high diversity of potential behavioral manipulation genes and a possible major role for enterotoxins.</title>
        <authorList>
            <person name="de Bekker C."/>
            <person name="Ohm R.A."/>
            <person name="Evans H.C."/>
            <person name="Brachmann A."/>
            <person name="Hughes D.P."/>
        </authorList>
    </citation>
    <scope>NUCLEOTIDE SEQUENCE [LARGE SCALE GENOMIC DNA]</scope>
    <source>
        <strain evidence="1 2">SC16a</strain>
    </source>
</reference>
<dbReference type="InterPro" id="IPR034595">
    <property type="entry name" value="NDUFAF8"/>
</dbReference>
<sequence>MLSATMVQALRTRNVRSLAAAAAQCSAEASDYGRCAVADFTTLGKDKCLKEFLKLEQCCAKVIAKTKSK</sequence>
<organism evidence="1 2">
    <name type="scientific">Ophiocordyceps unilateralis</name>
    <name type="common">Zombie-ant fungus</name>
    <name type="synonym">Torrubia unilateralis</name>
    <dbReference type="NCBI Taxonomy" id="268505"/>
    <lineage>
        <taxon>Eukaryota</taxon>
        <taxon>Fungi</taxon>
        <taxon>Dikarya</taxon>
        <taxon>Ascomycota</taxon>
        <taxon>Pezizomycotina</taxon>
        <taxon>Sordariomycetes</taxon>
        <taxon>Hypocreomycetidae</taxon>
        <taxon>Hypocreales</taxon>
        <taxon>Ophiocordycipitaceae</taxon>
        <taxon>Ophiocordyceps</taxon>
    </lineage>
</organism>
<reference evidence="1 2" key="1">
    <citation type="journal article" date="2015" name="BMC Genomics">
        <title>Gene expression during zombie ant biting behavior reflects the complexity underlying fungal parasitic behavioral manipulation.</title>
        <authorList>
            <person name="de Bekker C."/>
            <person name="Ohm R.A."/>
            <person name="Loreto R.G."/>
            <person name="Sebastian A."/>
            <person name="Albert I."/>
            <person name="Merrow M."/>
            <person name="Brachmann A."/>
            <person name="Hughes D.P."/>
        </authorList>
    </citation>
    <scope>NUCLEOTIDE SEQUENCE [LARGE SCALE GENOMIC DNA]</scope>
    <source>
        <strain evidence="1 2">SC16a</strain>
    </source>
</reference>
<name>A0A2A9NZ99_OPHUN</name>
<dbReference type="PANTHER" id="PTHR34561">
    <property type="entry name" value="NADH DEHYDROGENASE [UBIQUINONE] 1 ALPHA SUBCOMPLEX ASSEMBLY FACTOR 8"/>
    <property type="match status" value="1"/>
</dbReference>
<proteinExistence type="predicted"/>
<dbReference type="EMBL" id="LAZP02001541">
    <property type="protein sequence ID" value="PFH54944.1"/>
    <property type="molecule type" value="Genomic_DNA"/>
</dbReference>
<evidence type="ECO:0000313" key="2">
    <source>
        <dbReference type="Proteomes" id="UP000037136"/>
    </source>
</evidence>
<dbReference type="GO" id="GO:0005739">
    <property type="term" value="C:mitochondrion"/>
    <property type="evidence" value="ECO:0007669"/>
    <property type="project" value="InterPro"/>
</dbReference>
<accession>A0A2A9NZ99</accession>
<evidence type="ECO:0008006" key="3">
    <source>
        <dbReference type="Google" id="ProtNLM"/>
    </source>
</evidence>
<gene>
    <name evidence="1" type="ORF">XA68_11520</name>
</gene>
<dbReference type="GO" id="GO:0032981">
    <property type="term" value="P:mitochondrial respiratory chain complex I assembly"/>
    <property type="evidence" value="ECO:0007669"/>
    <property type="project" value="InterPro"/>
</dbReference>
<keyword evidence="2" id="KW-1185">Reference proteome</keyword>
<evidence type="ECO:0000313" key="1">
    <source>
        <dbReference type="EMBL" id="PFH54944.1"/>
    </source>
</evidence>
<comment type="caution">
    <text evidence="1">The sequence shown here is derived from an EMBL/GenBank/DDBJ whole genome shotgun (WGS) entry which is preliminary data.</text>
</comment>
<dbReference type="Proteomes" id="UP000037136">
    <property type="component" value="Unassembled WGS sequence"/>
</dbReference>
<dbReference type="OrthoDB" id="3821113at2759"/>
<protein>
    <recommendedName>
        <fullName evidence="3">IMS import disulfide relay-system CHCH-CHCH-like Cx9C domain-containing protein</fullName>
    </recommendedName>
</protein>